<evidence type="ECO:0000313" key="6">
    <source>
        <dbReference type="Proteomes" id="UP000315295"/>
    </source>
</evidence>
<dbReference type="Proteomes" id="UP000315295">
    <property type="component" value="Unassembled WGS sequence"/>
</dbReference>
<dbReference type="GO" id="GO:0005829">
    <property type="term" value="C:cytosol"/>
    <property type="evidence" value="ECO:0007669"/>
    <property type="project" value="GOC"/>
</dbReference>
<keyword evidence="6" id="KW-1185">Reference proteome</keyword>
<comment type="subcellular location">
    <subcellularLocation>
        <location evidence="3">Golgi apparatus</location>
        <location evidence="3">trans-Golgi network</location>
    </subcellularLocation>
</comment>
<dbReference type="GO" id="GO:0007041">
    <property type="term" value="P:lysosomal transport"/>
    <property type="evidence" value="ECO:0007669"/>
    <property type="project" value="TreeGrafter"/>
</dbReference>
<evidence type="ECO:0000256" key="2">
    <source>
        <dbReference type="ARBA" id="ARBA00022448"/>
    </source>
</evidence>
<dbReference type="AlphaFoldDB" id="A0A540K6P1"/>
<evidence type="ECO:0000256" key="3">
    <source>
        <dbReference type="RuleBase" id="RU368010"/>
    </source>
</evidence>
<evidence type="ECO:0000256" key="1">
    <source>
        <dbReference type="ARBA" id="ARBA00006080"/>
    </source>
</evidence>
<organism evidence="5 6">
    <name type="scientific">Malus baccata</name>
    <name type="common">Siberian crab apple</name>
    <name type="synonym">Pyrus baccata</name>
    <dbReference type="NCBI Taxonomy" id="106549"/>
    <lineage>
        <taxon>Eukaryota</taxon>
        <taxon>Viridiplantae</taxon>
        <taxon>Streptophyta</taxon>
        <taxon>Embryophyta</taxon>
        <taxon>Tracheophyta</taxon>
        <taxon>Spermatophyta</taxon>
        <taxon>Magnoliopsida</taxon>
        <taxon>eudicotyledons</taxon>
        <taxon>Gunneridae</taxon>
        <taxon>Pentapetalae</taxon>
        <taxon>rosids</taxon>
        <taxon>fabids</taxon>
        <taxon>Rosales</taxon>
        <taxon>Rosaceae</taxon>
        <taxon>Amygdaloideae</taxon>
        <taxon>Maleae</taxon>
        <taxon>Malus</taxon>
    </lineage>
</organism>
<dbReference type="GO" id="GO:0016020">
    <property type="term" value="C:membrane"/>
    <property type="evidence" value="ECO:0007669"/>
    <property type="project" value="TreeGrafter"/>
</dbReference>
<comment type="function">
    <text evidence="3">Acts as component of the GARP complex that is involved in retrograde transport from early and late endosomes to the trans-Golgi network (TGN).</text>
</comment>
<name>A0A540K6P1_MALBA</name>
<dbReference type="GO" id="GO:1990745">
    <property type="term" value="C:EARP complex"/>
    <property type="evidence" value="ECO:0007669"/>
    <property type="project" value="TreeGrafter"/>
</dbReference>
<proteinExistence type="inferred from homology"/>
<dbReference type="GO" id="GO:0000938">
    <property type="term" value="C:GARP complex"/>
    <property type="evidence" value="ECO:0007669"/>
    <property type="project" value="UniProtKB-UniRule"/>
</dbReference>
<reference evidence="5 6" key="1">
    <citation type="journal article" date="2019" name="G3 (Bethesda)">
        <title>Sequencing of a Wild Apple (Malus baccata) Genome Unravels the Differences Between Cultivated and Wild Apple Species Regarding Disease Resistance and Cold Tolerance.</title>
        <authorList>
            <person name="Chen X."/>
        </authorList>
    </citation>
    <scope>NUCLEOTIDE SEQUENCE [LARGE SCALE GENOMIC DNA]</scope>
    <source>
        <strain evidence="6">cv. Shandingzi</strain>
        <tissue evidence="5">Leaves</tissue>
    </source>
</reference>
<dbReference type="Pfam" id="PF15469">
    <property type="entry name" value="Sec5"/>
    <property type="match status" value="1"/>
</dbReference>
<evidence type="ECO:0000313" key="5">
    <source>
        <dbReference type="EMBL" id="TQD69888.1"/>
    </source>
</evidence>
<dbReference type="GO" id="GO:0006869">
    <property type="term" value="P:lipid transport"/>
    <property type="evidence" value="ECO:0007669"/>
    <property type="project" value="UniProtKB-UniRule"/>
</dbReference>
<feature type="domain" description="Exocyst complex component EXOC2/Sec5 N-terminal" evidence="4">
    <location>
        <begin position="9"/>
        <end position="88"/>
    </location>
</feature>
<dbReference type="GO" id="GO:0007030">
    <property type="term" value="P:Golgi organization"/>
    <property type="evidence" value="ECO:0007669"/>
    <property type="project" value="UniProtKB-UniRule"/>
</dbReference>
<accession>A0A540K6P1</accession>
<keyword evidence="2 3" id="KW-0813">Transport</keyword>
<dbReference type="GO" id="GO:0032456">
    <property type="term" value="P:endocytic recycling"/>
    <property type="evidence" value="ECO:0007669"/>
    <property type="project" value="TreeGrafter"/>
</dbReference>
<evidence type="ECO:0000259" key="4">
    <source>
        <dbReference type="Pfam" id="PF15469"/>
    </source>
</evidence>
<dbReference type="InterPro" id="IPR039481">
    <property type="entry name" value="EXOC2/Sec5_N_dom"/>
</dbReference>
<dbReference type="PANTHER" id="PTHR15954:SF4">
    <property type="entry name" value="VACUOLAR PROTEIN SORTING-ASSOCIATED PROTEIN 51 HOMOLOG"/>
    <property type="match status" value="1"/>
</dbReference>
<dbReference type="PANTHER" id="PTHR15954">
    <property type="entry name" value="VACUOLAR PROTEIN SORTING-ASSOCIATED PROTEIN 51 HOMOLOG"/>
    <property type="match status" value="1"/>
</dbReference>
<sequence>MKSNIVGMEANMEQLLEKIMSVQCRSVGVNTSLSEKREHIEKLHRTRNLLRKVQFIYDLPARLGKCIKSEAYADAVKFYTGAIPIFKAYGDSSFHDCNRASEEAVTIIIKNLQVYPFFFLFLSFS</sequence>
<dbReference type="GO" id="GO:0048193">
    <property type="term" value="P:Golgi vesicle transport"/>
    <property type="evidence" value="ECO:0007669"/>
    <property type="project" value="TreeGrafter"/>
</dbReference>
<dbReference type="GO" id="GO:0015031">
    <property type="term" value="P:protein transport"/>
    <property type="evidence" value="ECO:0007669"/>
    <property type="project" value="UniProtKB-UniRule"/>
</dbReference>
<keyword evidence="3" id="KW-0445">Lipid transport</keyword>
<comment type="caution">
    <text evidence="5">The sequence shown here is derived from an EMBL/GenBank/DDBJ whole genome shotgun (WGS) entry which is preliminary data.</text>
</comment>
<gene>
    <name evidence="5" type="ORF">C1H46_044579</name>
</gene>
<comment type="similarity">
    <text evidence="1 3">Belongs to the VPS51 family.</text>
</comment>
<dbReference type="InterPro" id="IPR014812">
    <property type="entry name" value="Vps51"/>
</dbReference>
<dbReference type="EMBL" id="VIEB01002326">
    <property type="protein sequence ID" value="TQD69888.1"/>
    <property type="molecule type" value="Genomic_DNA"/>
</dbReference>
<keyword evidence="3" id="KW-0333">Golgi apparatus</keyword>
<comment type="subunit">
    <text evidence="3">Component of the Golgi-associated retrograde protein (GARP) complex.</text>
</comment>
<dbReference type="STRING" id="106549.A0A540K6P1"/>
<dbReference type="GO" id="GO:0042147">
    <property type="term" value="P:retrograde transport, endosome to Golgi"/>
    <property type="evidence" value="ECO:0007669"/>
    <property type="project" value="UniProtKB-UniRule"/>
</dbReference>
<keyword evidence="3" id="KW-0653">Protein transport</keyword>
<protein>
    <recommendedName>
        <fullName evidence="3">Vacuolar protein sorting-associated protein 51 homolog</fullName>
    </recommendedName>
</protein>